<dbReference type="EMBL" id="QVQA01000003">
    <property type="protein sequence ID" value="KAF5102705.1"/>
    <property type="molecule type" value="Genomic_DNA"/>
</dbReference>
<evidence type="ECO:0000313" key="2">
    <source>
        <dbReference type="Proteomes" id="UP000744676"/>
    </source>
</evidence>
<name>A0ACB6VAQ1_9ASCO</name>
<comment type="caution">
    <text evidence="1">The sequence shown here is derived from an EMBL/GenBank/DDBJ whole genome shotgun (WGS) entry which is preliminary data.</text>
</comment>
<sequence>MHSGLSTPIVDLANEPTSRARLVVAAVAAAAAAAAAVASMATTPMPTTQQWQQELQAAVNQIGYYHDAPTPFHPPMAIPPSSAVGTEASTPAAVAHLMDENRSLSMRVLALEARVNILYIVLERIVNQQHEHPDAQP</sequence>
<accession>A0ACB6VAQ1</accession>
<gene>
    <name evidence="1" type="ORF">D0Z00_000197</name>
</gene>
<protein>
    <submittedName>
        <fullName evidence="1">Uncharacterized protein</fullName>
    </submittedName>
</protein>
<evidence type="ECO:0000313" key="1">
    <source>
        <dbReference type="EMBL" id="KAF5102705.1"/>
    </source>
</evidence>
<dbReference type="Proteomes" id="UP000744676">
    <property type="component" value="Unassembled WGS sequence"/>
</dbReference>
<keyword evidence="2" id="KW-1185">Reference proteome</keyword>
<organism evidence="1 2">
    <name type="scientific">Geotrichum galactomycetum</name>
    <dbReference type="NCBI Taxonomy" id="27317"/>
    <lineage>
        <taxon>Eukaryota</taxon>
        <taxon>Fungi</taxon>
        <taxon>Dikarya</taxon>
        <taxon>Ascomycota</taxon>
        <taxon>Saccharomycotina</taxon>
        <taxon>Dipodascomycetes</taxon>
        <taxon>Dipodascales</taxon>
        <taxon>Dipodascaceae</taxon>
        <taxon>Geotrichum</taxon>
    </lineage>
</organism>
<reference evidence="1 2" key="1">
    <citation type="journal article" date="2020" name="Front. Microbiol.">
        <title>Phenotypic and Genetic Characterization of the Cheese Ripening Yeast Geotrichum candidum.</title>
        <authorList>
            <person name="Perkins V."/>
            <person name="Vignola S."/>
            <person name="Lessard M.H."/>
            <person name="Plante P.L."/>
            <person name="Corbeil J."/>
            <person name="Dugat-Bony E."/>
            <person name="Frenette M."/>
            <person name="Labrie S."/>
        </authorList>
    </citation>
    <scope>NUCLEOTIDE SEQUENCE [LARGE SCALE GENOMIC DNA]</scope>
    <source>
        <strain evidence="1 2">LMA-1147</strain>
    </source>
</reference>
<proteinExistence type="predicted"/>